<evidence type="ECO:0000313" key="12">
    <source>
        <dbReference type="Proteomes" id="UP000008827"/>
    </source>
</evidence>
<dbReference type="PANTHER" id="PTHR24056:SF401">
    <property type="entry name" value="CYCLIN-DEPENDENT KINASE"/>
    <property type="match status" value="1"/>
</dbReference>
<dbReference type="SMART" id="SM00220">
    <property type="entry name" value="S_TKc"/>
    <property type="match status" value="1"/>
</dbReference>
<dbReference type="GO" id="GO:0005524">
    <property type="term" value="F:ATP binding"/>
    <property type="evidence" value="ECO:0007669"/>
    <property type="project" value="UniProtKB-UniRule"/>
</dbReference>
<feature type="compositionally biased region" description="Basic residues" evidence="8">
    <location>
        <begin position="547"/>
        <end position="556"/>
    </location>
</feature>
<evidence type="ECO:0000256" key="3">
    <source>
        <dbReference type="ARBA" id="ARBA00022679"/>
    </source>
</evidence>
<evidence type="ECO:0000256" key="8">
    <source>
        <dbReference type="SAM" id="MobiDB-lite"/>
    </source>
</evidence>
<dbReference type="Proteomes" id="UP000008827">
    <property type="component" value="Chromosome 13"/>
</dbReference>
<reference evidence="10" key="3">
    <citation type="submission" date="2018-07" db="EMBL/GenBank/DDBJ databases">
        <title>WGS assembly of Glycine max.</title>
        <authorList>
            <person name="Schmutz J."/>
            <person name="Cannon S."/>
            <person name="Schlueter J."/>
            <person name="Ma J."/>
            <person name="Mitros T."/>
            <person name="Nelson W."/>
            <person name="Hyten D."/>
            <person name="Song Q."/>
            <person name="Thelen J."/>
            <person name="Cheng J."/>
            <person name="Xu D."/>
            <person name="Hellsten U."/>
            <person name="May G."/>
            <person name="Yu Y."/>
            <person name="Sakurai T."/>
            <person name="Umezawa T."/>
            <person name="Bhattacharyya M."/>
            <person name="Sandhu D."/>
            <person name="Valliyodan B."/>
            <person name="Lindquist E."/>
            <person name="Peto M."/>
            <person name="Grant D."/>
            <person name="Shu S."/>
            <person name="Goodstein D."/>
            <person name="Barry K."/>
            <person name="Futrell-Griggs M."/>
            <person name="Abernathy B."/>
            <person name="Du J."/>
            <person name="Tian Z."/>
            <person name="Zhu L."/>
            <person name="Gill N."/>
            <person name="Joshi T."/>
            <person name="Libault M."/>
            <person name="Sethuraman A."/>
            <person name="Zhang X."/>
            <person name="Shinozaki K."/>
            <person name="Nguyen H."/>
            <person name="Wing R."/>
            <person name="Cregan P."/>
            <person name="Specht J."/>
            <person name="Grimwood J."/>
            <person name="Rokhsar D."/>
            <person name="Stacey G."/>
            <person name="Shoemaker R."/>
            <person name="Jackson S."/>
        </authorList>
    </citation>
    <scope>NUCLEOTIDE SEQUENCE</scope>
    <source>
        <tissue evidence="10">Callus</tissue>
    </source>
</reference>
<dbReference type="PROSITE" id="PS00107">
    <property type="entry name" value="PROTEIN_KINASE_ATP"/>
    <property type="match status" value="1"/>
</dbReference>
<keyword evidence="3" id="KW-0808">Transferase</keyword>
<dbReference type="Pfam" id="PF00069">
    <property type="entry name" value="Pkinase"/>
    <property type="match status" value="1"/>
</dbReference>
<dbReference type="InterPro" id="IPR017441">
    <property type="entry name" value="Protein_kinase_ATP_BS"/>
</dbReference>
<dbReference type="ExpressionAtlas" id="A0A0R0GVY9">
    <property type="expression patterns" value="baseline and differential"/>
</dbReference>
<dbReference type="InterPro" id="IPR011009">
    <property type="entry name" value="Kinase-like_dom_sf"/>
</dbReference>
<organism evidence="10">
    <name type="scientific">Glycine max</name>
    <name type="common">Soybean</name>
    <name type="synonym">Glycine hispida</name>
    <dbReference type="NCBI Taxonomy" id="3847"/>
    <lineage>
        <taxon>Eukaryota</taxon>
        <taxon>Viridiplantae</taxon>
        <taxon>Streptophyta</taxon>
        <taxon>Embryophyta</taxon>
        <taxon>Tracheophyta</taxon>
        <taxon>Spermatophyta</taxon>
        <taxon>Magnoliopsida</taxon>
        <taxon>eudicotyledons</taxon>
        <taxon>Gunneridae</taxon>
        <taxon>Pentapetalae</taxon>
        <taxon>rosids</taxon>
        <taxon>fabids</taxon>
        <taxon>Fabales</taxon>
        <taxon>Fabaceae</taxon>
        <taxon>Papilionoideae</taxon>
        <taxon>50 kb inversion clade</taxon>
        <taxon>NPAAA clade</taxon>
        <taxon>indigoferoid/millettioid clade</taxon>
        <taxon>Phaseoleae</taxon>
        <taxon>Glycine</taxon>
        <taxon>Glycine subgen. Soja</taxon>
    </lineage>
</organism>
<proteinExistence type="inferred from homology"/>
<dbReference type="OMA" id="WIPRCAN"/>
<keyword evidence="2" id="KW-0723">Serine/threonine-protein kinase</keyword>
<feature type="region of interest" description="Disordered" evidence="8">
    <location>
        <begin position="1"/>
        <end position="33"/>
    </location>
</feature>
<feature type="binding site" evidence="7">
    <location>
        <position position="165"/>
    </location>
    <ligand>
        <name>ATP</name>
        <dbReference type="ChEBI" id="CHEBI:30616"/>
    </ligand>
</feature>
<dbReference type="PROSITE" id="PS50011">
    <property type="entry name" value="PROTEIN_KINASE_DOM"/>
    <property type="match status" value="1"/>
</dbReference>
<evidence type="ECO:0000256" key="2">
    <source>
        <dbReference type="ARBA" id="ARBA00022527"/>
    </source>
</evidence>
<feature type="region of interest" description="Disordered" evidence="8">
    <location>
        <begin position="502"/>
        <end position="558"/>
    </location>
</feature>
<keyword evidence="5" id="KW-0418">Kinase</keyword>
<dbReference type="EnsemblPlants" id="KRH22378">
    <property type="protein sequence ID" value="KRH22378"/>
    <property type="gene ID" value="GLYMA_13G296400"/>
</dbReference>
<sequence length="632" mass="70751">MGCIASKSAAVEDSREGVAREFTSSSKRAASKMKASVLNSEKRIDGVWGKDKILDGADMKVSLIDKGSSGSMRSSNNKNGKKKKEKPELAVLDHPGLGRVPKGLEGEQVAAGWPTWFSSVAGEAVQGWIPRKADTFERFHKIGQGTYSTVYKARDLTDQKIVALKRVRFDNCDAESVKFMAREILVLRRLDHPNVIKLEGLITSKTSRSLYLVFEYMEHDLTGLASSPSIKFSEPQVKCYMQQLLSGLDHCHSRGVLHRDIKGSNLLIDNNGILKIADFGLANFIDPHHKVPLTSRVVTLWYRPPELLLGASNYGVAVDLWSTGCILGELYRSRPILPGKTEVEQLHRIFKLCGSPSEDYWCKLRTPHSTVFRPPHHYRRCVAETFKEYPSAATRLIETLLSLDPTLRGTAAAALKSEQGQRLPNSRSRNEFFNPHREPVSGHLVFPQKQSEDHKETLNYFSGPLYQRPLHSGPLVPGYGCEMVGREAGERRPHVSNKVNLPKLSGLVASRTSSLSGDQKENPVPSRPRETIEVQISLESTNGSESRRRHDTKHHSQRIDPRKIENGKVSTETLIQDGHGSMGNNIYHLSGPLLVSSNNIDQMLKERDRKIQEYSRRARMYKSGEIAHAKQN</sequence>
<dbReference type="Gene3D" id="1.10.510.10">
    <property type="entry name" value="Transferase(Phosphotransferase) domain 1"/>
    <property type="match status" value="1"/>
</dbReference>
<dbReference type="FunFam" id="3.30.200.20:FF:000021">
    <property type="entry name" value="probable serine/threonine-protein kinase At1g54610"/>
    <property type="match status" value="1"/>
</dbReference>
<dbReference type="FunFam" id="1.10.510.10:FF:000624">
    <property type="entry name" value="Mitogen-activated protein kinase"/>
    <property type="match status" value="1"/>
</dbReference>
<feature type="compositionally biased region" description="Low complexity" evidence="8">
    <location>
        <begin position="24"/>
        <end position="33"/>
    </location>
</feature>
<evidence type="ECO:0000256" key="6">
    <source>
        <dbReference type="ARBA" id="ARBA00022840"/>
    </source>
</evidence>
<keyword evidence="12" id="KW-1185">Reference proteome</keyword>
<dbReference type="InterPro" id="IPR000719">
    <property type="entry name" value="Prot_kinase_dom"/>
</dbReference>
<feature type="compositionally biased region" description="Basic and acidic residues" evidence="8">
    <location>
        <begin position="10"/>
        <end position="19"/>
    </location>
</feature>
<dbReference type="SUPFAM" id="SSF56112">
    <property type="entry name" value="Protein kinase-like (PK-like)"/>
    <property type="match status" value="1"/>
</dbReference>
<evidence type="ECO:0000313" key="11">
    <source>
        <dbReference type="EnsemblPlants" id="KRH22378"/>
    </source>
</evidence>
<gene>
    <name evidence="10" type="ORF">GLYMA_13G296400</name>
</gene>
<reference evidence="11" key="2">
    <citation type="submission" date="2018-02" db="UniProtKB">
        <authorList>
            <consortium name="EnsemblPlants"/>
        </authorList>
    </citation>
    <scope>IDENTIFICATION</scope>
    <source>
        <strain evidence="11">Williams 82</strain>
    </source>
</reference>
<dbReference type="PANTHER" id="PTHR24056">
    <property type="entry name" value="CELL DIVISION PROTEIN KINASE"/>
    <property type="match status" value="1"/>
</dbReference>
<feature type="compositionally biased region" description="Low complexity" evidence="8">
    <location>
        <begin position="66"/>
        <end position="78"/>
    </location>
</feature>
<keyword evidence="6 7" id="KW-0067">ATP-binding</keyword>
<dbReference type="EMBL" id="CM000846">
    <property type="protein sequence ID" value="KRH22378.1"/>
    <property type="molecule type" value="Genomic_DNA"/>
</dbReference>
<dbReference type="InterPro" id="IPR008271">
    <property type="entry name" value="Ser/Thr_kinase_AS"/>
</dbReference>
<dbReference type="AlphaFoldDB" id="A0A0R0GVY9"/>
<keyword evidence="4 7" id="KW-0547">Nucleotide-binding</keyword>
<feature type="region of interest" description="Disordered" evidence="8">
    <location>
        <begin position="64"/>
        <end position="87"/>
    </location>
</feature>
<dbReference type="CDD" id="cd07840">
    <property type="entry name" value="STKc_CDK9_like"/>
    <property type="match status" value="1"/>
</dbReference>
<accession>A0A0R0GVY9</accession>
<evidence type="ECO:0000256" key="7">
    <source>
        <dbReference type="PROSITE-ProRule" id="PRU10141"/>
    </source>
</evidence>
<dbReference type="InterPro" id="IPR050108">
    <property type="entry name" value="CDK"/>
</dbReference>
<dbReference type="PROSITE" id="PS00108">
    <property type="entry name" value="PROTEIN_KINASE_ST"/>
    <property type="match status" value="1"/>
</dbReference>
<reference evidence="10 11" key="1">
    <citation type="journal article" date="2010" name="Nature">
        <title>Genome sequence of the palaeopolyploid soybean.</title>
        <authorList>
            <person name="Schmutz J."/>
            <person name="Cannon S.B."/>
            <person name="Schlueter J."/>
            <person name="Ma J."/>
            <person name="Mitros T."/>
            <person name="Nelson W."/>
            <person name="Hyten D.L."/>
            <person name="Song Q."/>
            <person name="Thelen J.J."/>
            <person name="Cheng J."/>
            <person name="Xu D."/>
            <person name="Hellsten U."/>
            <person name="May G.D."/>
            <person name="Yu Y."/>
            <person name="Sakurai T."/>
            <person name="Umezawa T."/>
            <person name="Bhattacharyya M.K."/>
            <person name="Sandhu D."/>
            <person name="Valliyodan B."/>
            <person name="Lindquist E."/>
            <person name="Peto M."/>
            <person name="Grant D."/>
            <person name="Shu S."/>
            <person name="Goodstein D."/>
            <person name="Barry K."/>
            <person name="Futrell-Griggs M."/>
            <person name="Abernathy B."/>
            <person name="Du J."/>
            <person name="Tian Z."/>
            <person name="Zhu L."/>
            <person name="Gill N."/>
            <person name="Joshi T."/>
            <person name="Libault M."/>
            <person name="Sethuraman A."/>
            <person name="Zhang X.-C."/>
            <person name="Shinozaki K."/>
            <person name="Nguyen H.T."/>
            <person name="Wing R.A."/>
            <person name="Cregan P."/>
            <person name="Specht J."/>
            <person name="Grimwood J."/>
            <person name="Rokhsar D."/>
            <person name="Stacey G."/>
            <person name="Shoemaker R.C."/>
            <person name="Jackson S.A."/>
        </authorList>
    </citation>
    <scope>NUCLEOTIDE SEQUENCE [LARGE SCALE GENOMIC DNA]</scope>
    <source>
        <strain evidence="11">cv. Williams 82</strain>
        <tissue evidence="10">Callus</tissue>
    </source>
</reference>
<evidence type="ECO:0000256" key="1">
    <source>
        <dbReference type="ARBA" id="ARBA00006485"/>
    </source>
</evidence>
<evidence type="ECO:0000313" key="10">
    <source>
        <dbReference type="EMBL" id="KRH22378.1"/>
    </source>
</evidence>
<comment type="similarity">
    <text evidence="1">Belongs to the protein kinase superfamily. CMGC Ser/Thr protein kinase family. CDC2/CDKX subfamily.</text>
</comment>
<feature type="domain" description="Protein kinase" evidence="9">
    <location>
        <begin position="136"/>
        <end position="433"/>
    </location>
</feature>
<evidence type="ECO:0000259" key="9">
    <source>
        <dbReference type="PROSITE" id="PS50011"/>
    </source>
</evidence>
<dbReference type="Gene3D" id="3.30.200.20">
    <property type="entry name" value="Phosphorylase Kinase, domain 1"/>
    <property type="match status" value="1"/>
</dbReference>
<name>A0A0R0GVY9_SOYBN</name>
<protein>
    <recommendedName>
        <fullName evidence="9">Protein kinase domain-containing protein</fullName>
    </recommendedName>
</protein>
<dbReference type="GO" id="GO:0004674">
    <property type="term" value="F:protein serine/threonine kinase activity"/>
    <property type="evidence" value="ECO:0007669"/>
    <property type="project" value="UniProtKB-KW"/>
</dbReference>
<evidence type="ECO:0000256" key="4">
    <source>
        <dbReference type="ARBA" id="ARBA00022741"/>
    </source>
</evidence>
<evidence type="ECO:0000256" key="5">
    <source>
        <dbReference type="ARBA" id="ARBA00022777"/>
    </source>
</evidence>
<dbReference type="Gramene" id="KRH22378">
    <property type="protein sequence ID" value="KRH22378"/>
    <property type="gene ID" value="GLYMA_13G296400"/>
</dbReference>